<evidence type="ECO:0000256" key="4">
    <source>
        <dbReference type="ARBA" id="ARBA00023125"/>
    </source>
</evidence>
<keyword evidence="2" id="KW-0863">Zinc-finger</keyword>
<dbReference type="SUPFAM" id="SSF57716">
    <property type="entry name" value="Glucocorticoid receptor-like (DNA-binding domain)"/>
    <property type="match status" value="1"/>
</dbReference>
<evidence type="ECO:0000256" key="1">
    <source>
        <dbReference type="ARBA" id="ARBA00022723"/>
    </source>
</evidence>
<dbReference type="InterPro" id="IPR038441">
    <property type="entry name" value="THAP_Znf_sf"/>
</dbReference>
<organism evidence="5 6">
    <name type="scientific">Anopheles arabiensis</name>
    <name type="common">Mosquito</name>
    <dbReference type="NCBI Taxonomy" id="7173"/>
    <lineage>
        <taxon>Eukaryota</taxon>
        <taxon>Metazoa</taxon>
        <taxon>Ecdysozoa</taxon>
        <taxon>Arthropoda</taxon>
        <taxon>Hexapoda</taxon>
        <taxon>Insecta</taxon>
        <taxon>Pterygota</taxon>
        <taxon>Neoptera</taxon>
        <taxon>Endopterygota</taxon>
        <taxon>Diptera</taxon>
        <taxon>Nematocera</taxon>
        <taxon>Culicoidea</taxon>
        <taxon>Culicidae</taxon>
        <taxon>Anophelinae</taxon>
        <taxon>Anopheles</taxon>
    </lineage>
</organism>
<dbReference type="PANTHER" id="PTHR46927">
    <property type="entry name" value="AGAP005574-PA"/>
    <property type="match status" value="1"/>
</dbReference>
<dbReference type="InterPro" id="IPR052224">
    <property type="entry name" value="THAP_domain_protein"/>
</dbReference>
<dbReference type="GO" id="GO:0008270">
    <property type="term" value="F:zinc ion binding"/>
    <property type="evidence" value="ECO:0007669"/>
    <property type="project" value="UniProtKB-KW"/>
</dbReference>
<protein>
    <submittedName>
        <fullName evidence="5">Uncharacterized protein</fullName>
    </submittedName>
</protein>
<keyword evidence="4" id="KW-0238">DNA-binding</keyword>
<dbReference type="VEuPathDB" id="VectorBase:AARA011659"/>
<proteinExistence type="predicted"/>
<keyword evidence="3" id="KW-0862">Zinc</keyword>
<dbReference type="PROSITE" id="PS50950">
    <property type="entry name" value="ZF_THAP"/>
    <property type="match status" value="1"/>
</dbReference>
<dbReference type="EnsemblMetazoa" id="AARA011659-RA">
    <property type="protein sequence ID" value="AARA011659-PA"/>
    <property type="gene ID" value="AARA011659"/>
</dbReference>
<dbReference type="GO" id="GO:0003677">
    <property type="term" value="F:DNA binding"/>
    <property type="evidence" value="ECO:0007669"/>
    <property type="project" value="UniProtKB-UniRule"/>
</dbReference>
<sequence length="192" mass="22160">MSSKYKCCVASCKNNIYNVKKVDVNLCFHKFPEGKDTKQKWIAFCQRELSWIPSPSNVVCSQHFLPSDYQLSSSHKTKRGANWLNPEGETLLNQMMLFLYTDINSILAVPSILLPQDTGLNLSQFNEHQQNNNNDESSRPELQGAKLSELEERNKQLVTINNKLSYTLKEVNEKEKEHLKKLEELDKAKKKN</sequence>
<evidence type="ECO:0000256" key="2">
    <source>
        <dbReference type="ARBA" id="ARBA00022771"/>
    </source>
</evidence>
<reference evidence="5" key="1">
    <citation type="submission" date="2022-08" db="UniProtKB">
        <authorList>
            <consortium name="EnsemblMetazoa"/>
        </authorList>
    </citation>
    <scope>IDENTIFICATION</scope>
    <source>
        <strain evidence="5">Dongola</strain>
    </source>
</reference>
<dbReference type="SMART" id="SM00980">
    <property type="entry name" value="THAP"/>
    <property type="match status" value="1"/>
</dbReference>
<evidence type="ECO:0000256" key="3">
    <source>
        <dbReference type="ARBA" id="ARBA00022833"/>
    </source>
</evidence>
<dbReference type="InterPro" id="IPR006612">
    <property type="entry name" value="THAP_Znf"/>
</dbReference>
<evidence type="ECO:0000313" key="6">
    <source>
        <dbReference type="Proteomes" id="UP000075840"/>
    </source>
</evidence>
<dbReference type="Pfam" id="PF05485">
    <property type="entry name" value="THAP"/>
    <property type="match status" value="1"/>
</dbReference>
<dbReference type="AlphaFoldDB" id="A0A182IDI8"/>
<accession>A0A182IDI8</accession>
<dbReference type="Gene3D" id="6.20.210.20">
    <property type="entry name" value="THAP domain"/>
    <property type="match status" value="1"/>
</dbReference>
<keyword evidence="1" id="KW-0479">Metal-binding</keyword>
<dbReference type="EMBL" id="APCN01008580">
    <property type="status" value="NOT_ANNOTATED_CDS"/>
    <property type="molecule type" value="Genomic_DNA"/>
</dbReference>
<keyword evidence="6" id="KW-1185">Reference proteome</keyword>
<dbReference type="Proteomes" id="UP000075840">
    <property type="component" value="Unassembled WGS sequence"/>
</dbReference>
<dbReference type="PANTHER" id="PTHR46927:SF3">
    <property type="entry name" value="THAP-TYPE DOMAIN-CONTAINING PROTEIN"/>
    <property type="match status" value="1"/>
</dbReference>
<name>A0A182IDI8_ANOAR</name>
<evidence type="ECO:0000313" key="5">
    <source>
        <dbReference type="EnsemblMetazoa" id="AARA011659-PA"/>
    </source>
</evidence>